<accession>A0ACB9UYT9</accession>
<comment type="caution">
    <text evidence="1">The sequence shown here is derived from an EMBL/GenBank/DDBJ whole genome shotgun (WGS) entry which is preliminary data.</text>
</comment>
<proteinExistence type="predicted"/>
<evidence type="ECO:0000313" key="1">
    <source>
        <dbReference type="EMBL" id="KAI4582641.1"/>
    </source>
</evidence>
<keyword evidence="2" id="KW-1185">Reference proteome</keyword>
<gene>
    <name evidence="1" type="ORF">MJG53_009192</name>
</gene>
<protein>
    <submittedName>
        <fullName evidence="1">Uncharacterized protein</fullName>
    </submittedName>
</protein>
<evidence type="ECO:0000313" key="2">
    <source>
        <dbReference type="Proteomes" id="UP001057279"/>
    </source>
</evidence>
<dbReference type="Proteomes" id="UP001057279">
    <property type="component" value="Linkage Group LG08"/>
</dbReference>
<name>A0ACB9UYT9_9CETA</name>
<dbReference type="EMBL" id="CM043033">
    <property type="protein sequence ID" value="KAI4582641.1"/>
    <property type="molecule type" value="Genomic_DNA"/>
</dbReference>
<organism evidence="1 2">
    <name type="scientific">Ovis ammon polii x Ovis aries</name>
    <dbReference type="NCBI Taxonomy" id="2918886"/>
    <lineage>
        <taxon>Eukaryota</taxon>
        <taxon>Metazoa</taxon>
        <taxon>Chordata</taxon>
        <taxon>Craniata</taxon>
        <taxon>Vertebrata</taxon>
        <taxon>Euteleostomi</taxon>
        <taxon>Mammalia</taxon>
        <taxon>Eutheria</taxon>
        <taxon>Laurasiatheria</taxon>
        <taxon>Artiodactyla</taxon>
        <taxon>Ruminantia</taxon>
        <taxon>Pecora</taxon>
        <taxon>Bovidae</taxon>
        <taxon>Caprinae</taxon>
        <taxon>Ovis</taxon>
    </lineage>
</organism>
<reference evidence="1" key="1">
    <citation type="submission" date="2022-03" db="EMBL/GenBank/DDBJ databases">
        <title>Genomic analyses of argali, domestic sheep and their hybrids provide insights into chromosomal evolution, heterosis and genetic basis of agronomic traits.</title>
        <authorList>
            <person name="Li M."/>
        </authorList>
    </citation>
    <scope>NUCLEOTIDE SEQUENCE</scope>
    <source>
        <strain evidence="1">F1 hybrid</strain>
    </source>
</reference>
<sequence length="336" mass="34964">MKLGLPVAQTAASYGPGGLTSICRDLSPDFLNPSPPTGGDSRCGQSGGGQGGGCQPHCRTVVPGTLGKVACSSPRLSPPTPALARGNPGSSPVASEGGAAARDAAWREQRPAQLCLSAAPDSQGRPRRALSPRASGDTAPSPVTLPAALKDCPDFSANLLAVTAQGHPHTCFPIGSVLHVKPSLNISKFNLKGCCNKVSRFWDELLNPVLQATSHVFSQTVDLSVQEDVFKFARSAVCPTAKDHPKQIIAYGKHHTQRPSPDTGLERQPFLPSQVHCFSEASKNLSCGPSEQLPSPKDSVGVDHDGREGGAVSAHASFVIRICKPTLKADKAVPLG</sequence>